<dbReference type="PROSITE" id="PS51682">
    <property type="entry name" value="SAM_OMT_I"/>
    <property type="match status" value="1"/>
</dbReference>
<evidence type="ECO:0000256" key="2">
    <source>
        <dbReference type="ARBA" id="ARBA00022679"/>
    </source>
</evidence>
<name>M2NEF5_BAUPA</name>
<evidence type="ECO:0008006" key="7">
    <source>
        <dbReference type="Google" id="ProtNLM"/>
    </source>
</evidence>
<dbReference type="GO" id="GO:0008171">
    <property type="term" value="F:O-methyltransferase activity"/>
    <property type="evidence" value="ECO:0007669"/>
    <property type="project" value="InterPro"/>
</dbReference>
<dbReference type="GO" id="GO:0032259">
    <property type="term" value="P:methylation"/>
    <property type="evidence" value="ECO:0007669"/>
    <property type="project" value="UniProtKB-KW"/>
</dbReference>
<dbReference type="Gene3D" id="3.40.50.150">
    <property type="entry name" value="Vaccinia Virus protein VP39"/>
    <property type="match status" value="1"/>
</dbReference>
<dbReference type="InterPro" id="IPR002935">
    <property type="entry name" value="SAM_O-MeTrfase"/>
</dbReference>
<dbReference type="InterPro" id="IPR050362">
    <property type="entry name" value="Cation-dep_OMT"/>
</dbReference>
<sequence>NQRLNNAVSHANDNGIPDIAVSPLQGAQLSVLCKLVQAKNVLEIGTLGGYSTIWLAESTPDVKVTSLEFDPKHQAVAIQNTQGQGLKNVDVRLGAALDILPQLAEEGKVFDFVFIDADWANQAAYFEWAVVLTRKGGCIYVDNVIRQ</sequence>
<dbReference type="PANTHER" id="PTHR10509">
    <property type="entry name" value="O-METHYLTRANSFERASE-RELATED"/>
    <property type="match status" value="1"/>
</dbReference>
<dbReference type="HOGENOM" id="CLU_067676_8_1_1"/>
<keyword evidence="3" id="KW-0949">S-adenosyl-L-methionine</keyword>
<keyword evidence="1" id="KW-0489">Methyltransferase</keyword>
<dbReference type="RefSeq" id="XP_007675335.1">
    <property type="nucleotide sequence ID" value="XM_007677145.1"/>
</dbReference>
<dbReference type="AlphaFoldDB" id="M2NEF5"/>
<proteinExistence type="inferred from homology"/>
<dbReference type="GO" id="GO:0008757">
    <property type="term" value="F:S-adenosylmethionine-dependent methyltransferase activity"/>
    <property type="evidence" value="ECO:0007669"/>
    <property type="project" value="TreeGrafter"/>
</dbReference>
<organism evidence="5 6">
    <name type="scientific">Baudoinia panamericana (strain UAMH 10762)</name>
    <name type="common">Angels' share fungus</name>
    <name type="synonym">Baudoinia compniacensis (strain UAMH 10762)</name>
    <dbReference type="NCBI Taxonomy" id="717646"/>
    <lineage>
        <taxon>Eukaryota</taxon>
        <taxon>Fungi</taxon>
        <taxon>Dikarya</taxon>
        <taxon>Ascomycota</taxon>
        <taxon>Pezizomycotina</taxon>
        <taxon>Dothideomycetes</taxon>
        <taxon>Dothideomycetidae</taxon>
        <taxon>Mycosphaerellales</taxon>
        <taxon>Teratosphaeriaceae</taxon>
        <taxon>Baudoinia</taxon>
    </lineage>
</organism>
<feature type="non-terminal residue" evidence="5">
    <location>
        <position position="1"/>
    </location>
</feature>
<dbReference type="Proteomes" id="UP000011761">
    <property type="component" value="Unassembled WGS sequence"/>
</dbReference>
<dbReference type="EMBL" id="KB445554">
    <property type="protein sequence ID" value="EMC97614.1"/>
    <property type="molecule type" value="Genomic_DNA"/>
</dbReference>
<accession>M2NEF5</accession>
<protein>
    <recommendedName>
        <fullName evidence="7">O-methyltransferase domain-containing protein</fullName>
    </recommendedName>
</protein>
<dbReference type="GeneID" id="19114195"/>
<dbReference type="CDD" id="cd02440">
    <property type="entry name" value="AdoMet_MTases"/>
    <property type="match status" value="1"/>
</dbReference>
<dbReference type="InterPro" id="IPR029063">
    <property type="entry name" value="SAM-dependent_MTases_sf"/>
</dbReference>
<dbReference type="PANTHER" id="PTHR10509:SF14">
    <property type="entry name" value="CAFFEOYL-COA O-METHYLTRANSFERASE 3-RELATED"/>
    <property type="match status" value="1"/>
</dbReference>
<dbReference type="STRING" id="717646.M2NEF5"/>
<comment type="similarity">
    <text evidence="4">Belongs to the class I-like SAM-binding methyltransferase superfamily. Cation-dependent O-methyltransferase family.</text>
</comment>
<dbReference type="OMA" id="QEIITCH"/>
<evidence type="ECO:0000313" key="6">
    <source>
        <dbReference type="Proteomes" id="UP000011761"/>
    </source>
</evidence>
<gene>
    <name evidence="5" type="ORF">BAUCODRAFT_42496</name>
</gene>
<dbReference type="KEGG" id="bcom:BAUCODRAFT_42496"/>
<dbReference type="OrthoDB" id="10251242at2759"/>
<evidence type="ECO:0000256" key="1">
    <source>
        <dbReference type="ARBA" id="ARBA00022603"/>
    </source>
</evidence>
<dbReference type="Pfam" id="PF01596">
    <property type="entry name" value="Methyltransf_3"/>
    <property type="match status" value="1"/>
</dbReference>
<dbReference type="eggNOG" id="KOG1663">
    <property type="taxonomic scope" value="Eukaryota"/>
</dbReference>
<evidence type="ECO:0000256" key="4">
    <source>
        <dbReference type="ARBA" id="ARBA00023453"/>
    </source>
</evidence>
<keyword evidence="6" id="KW-1185">Reference proteome</keyword>
<evidence type="ECO:0000256" key="3">
    <source>
        <dbReference type="ARBA" id="ARBA00022691"/>
    </source>
</evidence>
<reference evidence="5 6" key="1">
    <citation type="journal article" date="2012" name="PLoS Pathog.">
        <title>Diverse lifestyles and strategies of plant pathogenesis encoded in the genomes of eighteen Dothideomycetes fungi.</title>
        <authorList>
            <person name="Ohm R.A."/>
            <person name="Feau N."/>
            <person name="Henrissat B."/>
            <person name="Schoch C.L."/>
            <person name="Horwitz B.A."/>
            <person name="Barry K.W."/>
            <person name="Condon B.J."/>
            <person name="Copeland A.C."/>
            <person name="Dhillon B."/>
            <person name="Glaser F."/>
            <person name="Hesse C.N."/>
            <person name="Kosti I."/>
            <person name="LaButti K."/>
            <person name="Lindquist E.A."/>
            <person name="Lucas S."/>
            <person name="Salamov A.A."/>
            <person name="Bradshaw R.E."/>
            <person name="Ciuffetti L."/>
            <person name="Hamelin R.C."/>
            <person name="Kema G.H.J."/>
            <person name="Lawrence C."/>
            <person name="Scott J.A."/>
            <person name="Spatafora J.W."/>
            <person name="Turgeon B.G."/>
            <person name="de Wit P.J.G.M."/>
            <person name="Zhong S."/>
            <person name="Goodwin S.B."/>
            <person name="Grigoriev I.V."/>
        </authorList>
    </citation>
    <scope>NUCLEOTIDE SEQUENCE [LARGE SCALE GENOMIC DNA]</scope>
    <source>
        <strain evidence="5 6">UAMH 10762</strain>
    </source>
</reference>
<feature type="non-terminal residue" evidence="5">
    <location>
        <position position="147"/>
    </location>
</feature>
<dbReference type="SUPFAM" id="SSF53335">
    <property type="entry name" value="S-adenosyl-L-methionine-dependent methyltransferases"/>
    <property type="match status" value="1"/>
</dbReference>
<evidence type="ECO:0000313" key="5">
    <source>
        <dbReference type="EMBL" id="EMC97614.1"/>
    </source>
</evidence>
<keyword evidence="2" id="KW-0808">Transferase</keyword>